<feature type="compositionally biased region" description="Basic and acidic residues" evidence="1">
    <location>
        <begin position="1"/>
        <end position="21"/>
    </location>
</feature>
<accession>A0A8X6PJK6</accession>
<dbReference type="EMBL" id="BMAW01069141">
    <property type="protein sequence ID" value="GFT67621.1"/>
    <property type="molecule type" value="Genomic_DNA"/>
</dbReference>
<dbReference type="AlphaFoldDB" id="A0A8X6PJK6"/>
<evidence type="ECO:0000256" key="1">
    <source>
        <dbReference type="SAM" id="MobiDB-lite"/>
    </source>
</evidence>
<evidence type="ECO:0000313" key="2">
    <source>
        <dbReference type="EMBL" id="GFT67621.1"/>
    </source>
</evidence>
<sequence length="361" mass="41913">MYEDAEKKMEKMPQAEIEVKETPPPSYEESEAIYMQGSSATHTPKPLLTLVSLKDEDLRRECYRYIKSNFSYGSRFIDEMILTEIWNDCAFLYILESMAETRDYANNIVPYTGPIKEGPEDDSGSPPYHWEIPVRVPAEFADSRIVTEIPHTGYIKQCLGCYGQREHICNDCTGTGKQRCGRCNGIGREEDDCRCMRCNGTGQVACYDCEGRKIVMCVMCKRSGKLKYFDQLTVTWKCVKCSEISNTSELPLELLRRVNGREIFKDQGITVQPLNFPNNRYLNELSARLIGSQNSQRDVRIVAQRHSVIAIPYTRATYIWKRKKGQFYIYGFQREVYFKEYPQQYLGCEEHKIRKRKSAYC</sequence>
<dbReference type="Proteomes" id="UP000887013">
    <property type="component" value="Unassembled WGS sequence"/>
</dbReference>
<comment type="caution">
    <text evidence="2">The sequence shown here is derived from an EMBL/GenBank/DDBJ whole genome shotgun (WGS) entry which is preliminary data.</text>
</comment>
<feature type="region of interest" description="Disordered" evidence="1">
    <location>
        <begin position="1"/>
        <end position="29"/>
    </location>
</feature>
<dbReference type="OrthoDB" id="6419224at2759"/>
<keyword evidence="3" id="KW-1185">Reference proteome</keyword>
<evidence type="ECO:0000313" key="3">
    <source>
        <dbReference type="Proteomes" id="UP000887013"/>
    </source>
</evidence>
<organism evidence="2 3">
    <name type="scientific">Nephila pilipes</name>
    <name type="common">Giant wood spider</name>
    <name type="synonym">Nephila maculata</name>
    <dbReference type="NCBI Taxonomy" id="299642"/>
    <lineage>
        <taxon>Eukaryota</taxon>
        <taxon>Metazoa</taxon>
        <taxon>Ecdysozoa</taxon>
        <taxon>Arthropoda</taxon>
        <taxon>Chelicerata</taxon>
        <taxon>Arachnida</taxon>
        <taxon>Araneae</taxon>
        <taxon>Araneomorphae</taxon>
        <taxon>Entelegynae</taxon>
        <taxon>Araneoidea</taxon>
        <taxon>Nephilidae</taxon>
        <taxon>Nephila</taxon>
    </lineage>
</organism>
<protein>
    <submittedName>
        <fullName evidence="2">Protein SSUH2</fullName>
    </submittedName>
</protein>
<dbReference type="PANTHER" id="PTHR48465">
    <property type="entry name" value="PROTEIN SSUH2 HOMOLOG"/>
    <property type="match status" value="1"/>
</dbReference>
<reference evidence="2" key="1">
    <citation type="submission" date="2020-08" db="EMBL/GenBank/DDBJ databases">
        <title>Multicomponent nature underlies the extraordinary mechanical properties of spider dragline silk.</title>
        <authorList>
            <person name="Kono N."/>
            <person name="Nakamura H."/>
            <person name="Mori M."/>
            <person name="Yoshida Y."/>
            <person name="Ohtoshi R."/>
            <person name="Malay A.D."/>
            <person name="Moran D.A.P."/>
            <person name="Tomita M."/>
            <person name="Numata K."/>
            <person name="Arakawa K."/>
        </authorList>
    </citation>
    <scope>NUCLEOTIDE SEQUENCE</scope>
</reference>
<dbReference type="InterPro" id="IPR052789">
    <property type="entry name" value="SSUH2_homolog"/>
</dbReference>
<gene>
    <name evidence="2" type="primary">ssuh2_1</name>
    <name evidence="2" type="ORF">NPIL_137511</name>
</gene>
<dbReference type="PANTHER" id="PTHR48465:SF1">
    <property type="entry name" value="PROTEIN SSUH2 HOMOLOG"/>
    <property type="match status" value="1"/>
</dbReference>
<proteinExistence type="predicted"/>
<name>A0A8X6PJK6_NEPPI</name>